<dbReference type="RefSeq" id="WP_167682033.1">
    <property type="nucleotide sequence ID" value="NZ_QHLQ01000002.1"/>
</dbReference>
<comment type="caution">
    <text evidence="1">The sequence shown here is derived from an EMBL/GenBank/DDBJ whole genome shotgun (WGS) entry which is preliminary data.</text>
</comment>
<evidence type="ECO:0000313" key="2">
    <source>
        <dbReference type="Proteomes" id="UP001429564"/>
    </source>
</evidence>
<accession>A0ABX0W380</accession>
<dbReference type="Proteomes" id="UP001429564">
    <property type="component" value="Unassembled WGS sequence"/>
</dbReference>
<protein>
    <submittedName>
        <fullName evidence="1">Uncharacterized protein</fullName>
    </submittedName>
</protein>
<keyword evidence="2" id="KW-1185">Reference proteome</keyword>
<reference evidence="1 2" key="1">
    <citation type="submission" date="2018-05" db="EMBL/GenBank/DDBJ databases">
        <authorList>
            <person name="Zhang Y.-J."/>
        </authorList>
    </citation>
    <scope>NUCLEOTIDE SEQUENCE [LARGE SCALE GENOMIC DNA]</scope>
    <source>
        <strain evidence="1 2">CY04</strain>
    </source>
</reference>
<organism evidence="1 2">
    <name type="scientific">Parasedimentitalea denitrificans</name>
    <dbReference type="NCBI Taxonomy" id="2211118"/>
    <lineage>
        <taxon>Bacteria</taxon>
        <taxon>Pseudomonadati</taxon>
        <taxon>Pseudomonadota</taxon>
        <taxon>Alphaproteobacteria</taxon>
        <taxon>Rhodobacterales</taxon>
        <taxon>Paracoccaceae</taxon>
        <taxon>Parasedimentitalea</taxon>
    </lineage>
</organism>
<dbReference type="EMBL" id="QHLQ01000002">
    <property type="protein sequence ID" value="NIZ59886.1"/>
    <property type="molecule type" value="Genomic_DNA"/>
</dbReference>
<proteinExistence type="predicted"/>
<dbReference type="Pfam" id="PF21843">
    <property type="entry name" value="DUF6902"/>
    <property type="match status" value="1"/>
</dbReference>
<dbReference type="InterPro" id="IPR054197">
    <property type="entry name" value="DUF6902"/>
</dbReference>
<gene>
    <name evidence="1" type="ORF">DL239_02725</name>
</gene>
<name>A0ABX0W380_9RHOB</name>
<evidence type="ECO:0000313" key="1">
    <source>
        <dbReference type="EMBL" id="NIZ59886.1"/>
    </source>
</evidence>
<sequence>MSNVIPLRAPRPTVGFDQQCTALISNFSQHRRQQGDVFWLKENAELLNILECTGAKLTEDQFRPMIGFYNQIEDQINFFQQYYRFILSICLDLEDLGLSGNKAEDVAHWVAREGLAESELSDLQRAEAHRLMKRRGISGVSDPVALERRLRSFINRFETFAIPNRKAAYELTHIVFYLSEYGRIDPRLDQKAFVSLEYAGLLAYLDQNSDLLAEICIAIHYAGKLPPSQWLAWLQQQTAGFVLTDVEQGQGGGAYHDYFVCNWLMATIQRPYFTHVVQTGPMQVRQSAVQVGPLRQMSQMLFEMHDHRSADWSVMRSHLESGLSEEAHEVLNAAENSTRNFESFFEGFARAGAALG</sequence>